<feature type="non-terminal residue" evidence="3">
    <location>
        <position position="191"/>
    </location>
</feature>
<evidence type="ECO:0000313" key="3">
    <source>
        <dbReference type="EMBL" id="KAG1791560.1"/>
    </source>
</evidence>
<dbReference type="Pfam" id="PF20209">
    <property type="entry name" value="DUF6570"/>
    <property type="match status" value="1"/>
</dbReference>
<dbReference type="Proteomes" id="UP000719766">
    <property type="component" value="Unassembled WGS sequence"/>
</dbReference>
<dbReference type="GeneID" id="64590543"/>
<name>A0A9P7AML3_9AGAM</name>
<dbReference type="InterPro" id="IPR046700">
    <property type="entry name" value="DUF6570"/>
</dbReference>
<evidence type="ECO:0000259" key="1">
    <source>
        <dbReference type="Pfam" id="PF20209"/>
    </source>
</evidence>
<evidence type="ECO:0000313" key="4">
    <source>
        <dbReference type="Proteomes" id="UP000719766"/>
    </source>
</evidence>
<dbReference type="AlphaFoldDB" id="A0A9P7AML3"/>
<gene>
    <name evidence="2" type="ORF">HD556DRAFT_1220084</name>
    <name evidence="3" type="ORF">HD556DRAFT_1220896</name>
</gene>
<comment type="caution">
    <text evidence="3">The sequence shown here is derived from an EMBL/GenBank/DDBJ whole genome shotgun (WGS) entry which is preliminary data.</text>
</comment>
<feature type="domain" description="DUF6570" evidence="1">
    <location>
        <begin position="40"/>
        <end position="174"/>
    </location>
</feature>
<organism evidence="3 4">
    <name type="scientific">Suillus plorans</name>
    <dbReference type="NCBI Taxonomy" id="116603"/>
    <lineage>
        <taxon>Eukaryota</taxon>
        <taxon>Fungi</taxon>
        <taxon>Dikarya</taxon>
        <taxon>Basidiomycota</taxon>
        <taxon>Agaricomycotina</taxon>
        <taxon>Agaricomycetes</taxon>
        <taxon>Agaricomycetidae</taxon>
        <taxon>Boletales</taxon>
        <taxon>Suillineae</taxon>
        <taxon>Suillaceae</taxon>
        <taxon>Suillus</taxon>
    </lineage>
</organism>
<accession>A0A9P7AML3</accession>
<proteinExistence type="predicted"/>
<dbReference type="EMBL" id="JABBWE010000094">
    <property type="protein sequence ID" value="KAG1786294.1"/>
    <property type="molecule type" value="Genomic_DNA"/>
</dbReference>
<reference evidence="3" key="1">
    <citation type="journal article" date="2020" name="New Phytol.">
        <title>Comparative genomics reveals dynamic genome evolution in host specialist ectomycorrhizal fungi.</title>
        <authorList>
            <person name="Lofgren L.A."/>
            <person name="Nguyen N.H."/>
            <person name="Vilgalys R."/>
            <person name="Ruytinx J."/>
            <person name="Liao H.L."/>
            <person name="Branco S."/>
            <person name="Kuo A."/>
            <person name="LaButti K."/>
            <person name="Lipzen A."/>
            <person name="Andreopoulos W."/>
            <person name="Pangilinan J."/>
            <person name="Riley R."/>
            <person name="Hundley H."/>
            <person name="Na H."/>
            <person name="Barry K."/>
            <person name="Grigoriev I.V."/>
            <person name="Stajich J.E."/>
            <person name="Kennedy P.G."/>
        </authorList>
    </citation>
    <scope>NUCLEOTIDE SEQUENCE</scope>
    <source>
        <strain evidence="3">S12</strain>
    </source>
</reference>
<dbReference type="RefSeq" id="XP_041153754.1">
    <property type="nucleotide sequence ID" value="XM_041296779.1"/>
</dbReference>
<keyword evidence="4" id="KW-1185">Reference proteome</keyword>
<dbReference type="EMBL" id="JABBWE010000042">
    <property type="protein sequence ID" value="KAG1791560.1"/>
    <property type="molecule type" value="Genomic_DNA"/>
</dbReference>
<dbReference type="OrthoDB" id="3257061at2759"/>
<feature type="non-terminal residue" evidence="3">
    <location>
        <position position="1"/>
    </location>
</feature>
<protein>
    <recommendedName>
        <fullName evidence="1">DUF6570 domain-containing protein</fullName>
    </recommendedName>
</protein>
<evidence type="ECO:0000313" key="2">
    <source>
        <dbReference type="EMBL" id="KAG1786294.1"/>
    </source>
</evidence>
<sequence length="191" mass="21575">YTTPWLNGVMLDKAGVTTQTNLRASLNVCADCFSSLSHAKVPRLALANHLYRGHLPHQFRDLTWVEEMVCAVYRNTAHVTRLYQSTDAAQLFILHGNTCAHETNVISTVTVLPRTPADINGMLSVVFVGPTKLTDKSLKTMFQVRKKLVWAFLRWLCAHNHLYRNVRLDEDIMDEYPEDGPVPGVAGHLIY</sequence>